<dbReference type="InterPro" id="IPR006016">
    <property type="entry name" value="UspA"/>
</dbReference>
<evidence type="ECO:0000259" key="2">
    <source>
        <dbReference type="Pfam" id="PF00582"/>
    </source>
</evidence>
<dbReference type="AlphaFoldDB" id="A0A7W0HK90"/>
<feature type="domain" description="UspA" evidence="2">
    <location>
        <begin position="6"/>
        <end position="159"/>
    </location>
</feature>
<comment type="similarity">
    <text evidence="1">Belongs to the universal stress protein A family.</text>
</comment>
<keyword evidence="4" id="KW-1185">Reference proteome</keyword>
<dbReference type="InterPro" id="IPR014729">
    <property type="entry name" value="Rossmann-like_a/b/a_fold"/>
</dbReference>
<organism evidence="3 4">
    <name type="scientific">Desulfosalsimonas propionicica</name>
    <dbReference type="NCBI Taxonomy" id="332175"/>
    <lineage>
        <taxon>Bacteria</taxon>
        <taxon>Pseudomonadati</taxon>
        <taxon>Thermodesulfobacteriota</taxon>
        <taxon>Desulfobacteria</taxon>
        <taxon>Desulfobacterales</taxon>
        <taxon>Desulfosalsimonadaceae</taxon>
        <taxon>Desulfosalsimonas</taxon>
    </lineage>
</organism>
<protein>
    <submittedName>
        <fullName evidence="3">Nucleotide-binding universal stress UspA family protein</fullName>
    </submittedName>
</protein>
<dbReference type="RefSeq" id="WP_181550597.1">
    <property type="nucleotide sequence ID" value="NZ_JACDUS010000003.1"/>
</dbReference>
<dbReference type="PANTHER" id="PTHR46268">
    <property type="entry name" value="STRESS RESPONSE PROTEIN NHAX"/>
    <property type="match status" value="1"/>
</dbReference>
<dbReference type="Proteomes" id="UP000525298">
    <property type="component" value="Unassembled WGS sequence"/>
</dbReference>
<dbReference type="CDD" id="cd00293">
    <property type="entry name" value="USP-like"/>
    <property type="match status" value="1"/>
</dbReference>
<sequence>MLPRINHILYATDLSDGARRAMGYAVALANALEASLTVVHVIKEASPNAELLIQAFLGYSSKEEVEQKSRGQITEEIKERLGQMCDELGCQLPECRFSLADVIVKFGRPGEVILNHAETGQYDCLVMGRHDYGVIEGAITGHFAKNLLSHSPIPVFLVPVTRGTETARDVEE</sequence>
<evidence type="ECO:0000313" key="4">
    <source>
        <dbReference type="Proteomes" id="UP000525298"/>
    </source>
</evidence>
<proteinExistence type="inferred from homology"/>
<reference evidence="3 4" key="1">
    <citation type="submission" date="2020-07" db="EMBL/GenBank/DDBJ databases">
        <title>Genomic Encyclopedia of Type Strains, Phase IV (KMG-IV): sequencing the most valuable type-strain genomes for metagenomic binning, comparative biology and taxonomic classification.</title>
        <authorList>
            <person name="Goeker M."/>
        </authorList>
    </citation>
    <scope>NUCLEOTIDE SEQUENCE [LARGE SCALE GENOMIC DNA]</scope>
    <source>
        <strain evidence="3 4">DSM 17721</strain>
    </source>
</reference>
<comment type="caution">
    <text evidence="3">The sequence shown here is derived from an EMBL/GenBank/DDBJ whole genome shotgun (WGS) entry which is preliminary data.</text>
</comment>
<evidence type="ECO:0000256" key="1">
    <source>
        <dbReference type="ARBA" id="ARBA00008791"/>
    </source>
</evidence>
<dbReference type="Pfam" id="PF00582">
    <property type="entry name" value="Usp"/>
    <property type="match status" value="1"/>
</dbReference>
<dbReference type="Gene3D" id="3.40.50.620">
    <property type="entry name" value="HUPs"/>
    <property type="match status" value="1"/>
</dbReference>
<dbReference type="PANTHER" id="PTHR46268:SF27">
    <property type="entry name" value="UNIVERSAL STRESS PROTEIN RV2623"/>
    <property type="match status" value="1"/>
</dbReference>
<name>A0A7W0HK90_9BACT</name>
<accession>A0A7W0HK90</accession>
<dbReference type="EMBL" id="JACDUS010000003">
    <property type="protein sequence ID" value="MBA2880923.1"/>
    <property type="molecule type" value="Genomic_DNA"/>
</dbReference>
<dbReference type="SUPFAM" id="SSF52402">
    <property type="entry name" value="Adenine nucleotide alpha hydrolases-like"/>
    <property type="match status" value="1"/>
</dbReference>
<evidence type="ECO:0000313" key="3">
    <source>
        <dbReference type="EMBL" id="MBA2880923.1"/>
    </source>
</evidence>
<gene>
    <name evidence="3" type="ORF">HNR65_001249</name>
</gene>